<dbReference type="Proteomes" id="UP001142489">
    <property type="component" value="Unassembled WGS sequence"/>
</dbReference>
<name>A0A9Q1ASY0_9SAUR</name>
<dbReference type="OrthoDB" id="9893739at2759"/>
<gene>
    <name evidence="6" type="ORF">JRQ81_008950</name>
</gene>
<dbReference type="GO" id="GO:0030154">
    <property type="term" value="P:cell differentiation"/>
    <property type="evidence" value="ECO:0007669"/>
    <property type="project" value="UniProtKB-KW"/>
</dbReference>
<keyword evidence="7" id="KW-1185">Reference proteome</keyword>
<dbReference type="Pfam" id="PF04709">
    <property type="entry name" value="AMH_N"/>
    <property type="match status" value="1"/>
</dbReference>
<keyword evidence="2" id="KW-0221">Differentiation</keyword>
<evidence type="ECO:0000256" key="2">
    <source>
        <dbReference type="ARBA" id="ARBA00022782"/>
    </source>
</evidence>
<sequence length="192" mass="20148">MVLVAASFLLAISLMAGDISVPEKETLVGEPEAPALKAPPNPEGTAGTERAWLGDTLGLDHREDASSRSLSPKSFEDAEGRLLGSGPPPSFSPWPRGVWEEPVCQVKLEPRGTPSPPLLEVVGLPNAHDRGFLAAVSRSSWAAGELETFGLCPTVTPHGLLSSLGRAGDALADPGSHRVLLLHLEEAFGFGF</sequence>
<dbReference type="AlphaFoldDB" id="A0A9Q1ASY0"/>
<evidence type="ECO:0000256" key="1">
    <source>
        <dbReference type="ARBA" id="ARBA00022729"/>
    </source>
</evidence>
<feature type="region of interest" description="Disordered" evidence="3">
    <location>
        <begin position="62"/>
        <end position="95"/>
    </location>
</feature>
<protein>
    <recommendedName>
        <fullName evidence="5">Anti-Mullerian hormone N-terminal domain-containing protein</fullName>
    </recommendedName>
</protein>
<dbReference type="GO" id="GO:0008406">
    <property type="term" value="P:gonad development"/>
    <property type="evidence" value="ECO:0007669"/>
    <property type="project" value="InterPro"/>
</dbReference>
<accession>A0A9Q1ASY0</accession>
<reference evidence="6" key="1">
    <citation type="journal article" date="2023" name="DNA Res.">
        <title>Chromosome-level genome assembly of Phrynocephalus forsythii using third-generation DNA sequencing and Hi-C analysis.</title>
        <authorList>
            <person name="Qi Y."/>
            <person name="Zhao W."/>
            <person name="Zhao Y."/>
            <person name="Niu C."/>
            <person name="Cao S."/>
            <person name="Zhang Y."/>
        </authorList>
    </citation>
    <scope>NUCLEOTIDE SEQUENCE</scope>
    <source>
        <tissue evidence="6">Muscle</tissue>
    </source>
</reference>
<keyword evidence="1 4" id="KW-0732">Signal</keyword>
<dbReference type="PANTHER" id="PTHR15009:SF4">
    <property type="entry name" value="MUELLERIAN-INHIBITING FACTOR"/>
    <property type="match status" value="1"/>
</dbReference>
<organism evidence="6 7">
    <name type="scientific">Phrynocephalus forsythii</name>
    <dbReference type="NCBI Taxonomy" id="171643"/>
    <lineage>
        <taxon>Eukaryota</taxon>
        <taxon>Metazoa</taxon>
        <taxon>Chordata</taxon>
        <taxon>Craniata</taxon>
        <taxon>Vertebrata</taxon>
        <taxon>Euteleostomi</taxon>
        <taxon>Lepidosauria</taxon>
        <taxon>Squamata</taxon>
        <taxon>Bifurcata</taxon>
        <taxon>Unidentata</taxon>
        <taxon>Episquamata</taxon>
        <taxon>Toxicofera</taxon>
        <taxon>Iguania</taxon>
        <taxon>Acrodonta</taxon>
        <taxon>Agamidae</taxon>
        <taxon>Agaminae</taxon>
        <taxon>Phrynocephalus</taxon>
    </lineage>
</organism>
<dbReference type="PANTHER" id="PTHR15009">
    <property type="entry name" value="MUELLERIAN-INHIBITING FACTOR"/>
    <property type="match status" value="1"/>
</dbReference>
<feature type="domain" description="Anti-Mullerian hormone N-terminal" evidence="5">
    <location>
        <begin position="130"/>
        <end position="187"/>
    </location>
</feature>
<proteinExistence type="predicted"/>
<comment type="caution">
    <text evidence="6">The sequence shown here is derived from an EMBL/GenBank/DDBJ whole genome shotgun (WGS) entry which is preliminary data.</text>
</comment>
<dbReference type="InterPro" id="IPR021203">
    <property type="entry name" value="Muellerian-inhibiting_factor"/>
</dbReference>
<evidence type="ECO:0000256" key="3">
    <source>
        <dbReference type="SAM" id="MobiDB-lite"/>
    </source>
</evidence>
<dbReference type="InterPro" id="IPR006799">
    <property type="entry name" value="AMH_N"/>
</dbReference>
<evidence type="ECO:0000256" key="4">
    <source>
        <dbReference type="SAM" id="SignalP"/>
    </source>
</evidence>
<evidence type="ECO:0000313" key="6">
    <source>
        <dbReference type="EMBL" id="KAJ7308406.1"/>
    </source>
</evidence>
<evidence type="ECO:0000313" key="7">
    <source>
        <dbReference type="Proteomes" id="UP001142489"/>
    </source>
</evidence>
<dbReference type="GO" id="GO:0008083">
    <property type="term" value="F:growth factor activity"/>
    <property type="evidence" value="ECO:0007669"/>
    <property type="project" value="InterPro"/>
</dbReference>
<feature type="signal peptide" evidence="4">
    <location>
        <begin position="1"/>
        <end position="17"/>
    </location>
</feature>
<feature type="chain" id="PRO_5040266124" description="Anti-Mullerian hormone N-terminal domain-containing protein" evidence="4">
    <location>
        <begin position="18"/>
        <end position="192"/>
    </location>
</feature>
<dbReference type="EMBL" id="JAPFRF010000018">
    <property type="protein sequence ID" value="KAJ7308406.1"/>
    <property type="molecule type" value="Genomic_DNA"/>
</dbReference>
<evidence type="ECO:0000259" key="5">
    <source>
        <dbReference type="Pfam" id="PF04709"/>
    </source>
</evidence>